<dbReference type="InterPro" id="IPR054722">
    <property type="entry name" value="PolX-like_BBD"/>
</dbReference>
<proteinExistence type="predicted"/>
<evidence type="ECO:0000256" key="1">
    <source>
        <dbReference type="SAM" id="MobiDB-lite"/>
    </source>
</evidence>
<sequence>MNGENEKTSGIEKFDGTNFRYWKMQIEDYLYGKKLHLPLLGRKPNKMEDAKWALLDRQVLGVIRLTLSRSVMHNVVKETTRVGLMRTLSSMCEKPNNKGGSNEEVVQSKDGGSEEVRMRDAHIKNAEDKALVIKNRGKSKNRWRNDRAMFNDTSKSRDRSQFKETRECFHYGKKGHIRMNCRHWKKEQIEDKDQKHDDEKDTTAVVDDEEVVVLLVQEQKCEHVDNNDDEWVFDLAATHYVVRTKELFITYKVEGFSTVKMGNTSYSKIVGIGDVSIKTNVGCTMILQNVQHVLNLRFNLISTLAMDRAGYCNHLGNGRWKLTKGPLVFVRGRICYGLYMTYVKACKKKFNVVGTIENTPQLRVMVNNVAPKRVKFSVPDSAIDGKVICDKEYKDGNLATCDDDEVKDFKDLEQGE</sequence>
<feature type="region of interest" description="Disordered" evidence="1">
    <location>
        <begin position="91"/>
        <end position="116"/>
    </location>
</feature>
<gene>
    <name evidence="3" type="ORF">FSB_LOCUS29791</name>
</gene>
<dbReference type="Pfam" id="PF22936">
    <property type="entry name" value="Pol_BBD"/>
    <property type="match status" value="1"/>
</dbReference>
<dbReference type="GO" id="GO:0003676">
    <property type="term" value="F:nucleic acid binding"/>
    <property type="evidence" value="ECO:0007669"/>
    <property type="project" value="InterPro"/>
</dbReference>
<dbReference type="AlphaFoldDB" id="A0A2N9GR56"/>
<dbReference type="InterPro" id="IPR036875">
    <property type="entry name" value="Znf_CCHC_sf"/>
</dbReference>
<dbReference type="EMBL" id="OIVN01002236">
    <property type="protein sequence ID" value="SPD01909.1"/>
    <property type="molecule type" value="Genomic_DNA"/>
</dbReference>
<dbReference type="GO" id="GO:0008270">
    <property type="term" value="F:zinc ion binding"/>
    <property type="evidence" value="ECO:0007669"/>
    <property type="project" value="InterPro"/>
</dbReference>
<accession>A0A2N9GR56</accession>
<protein>
    <recommendedName>
        <fullName evidence="2">Retrovirus-related Pol polyprotein from transposon TNT 1-94-like beta-barrel domain-containing protein</fullName>
    </recommendedName>
</protein>
<feature type="domain" description="Retrovirus-related Pol polyprotein from transposon TNT 1-94-like beta-barrel" evidence="2">
    <location>
        <begin position="231"/>
        <end position="311"/>
    </location>
</feature>
<organism evidence="3">
    <name type="scientific">Fagus sylvatica</name>
    <name type="common">Beechnut</name>
    <dbReference type="NCBI Taxonomy" id="28930"/>
    <lineage>
        <taxon>Eukaryota</taxon>
        <taxon>Viridiplantae</taxon>
        <taxon>Streptophyta</taxon>
        <taxon>Embryophyta</taxon>
        <taxon>Tracheophyta</taxon>
        <taxon>Spermatophyta</taxon>
        <taxon>Magnoliopsida</taxon>
        <taxon>eudicotyledons</taxon>
        <taxon>Gunneridae</taxon>
        <taxon>Pentapetalae</taxon>
        <taxon>rosids</taxon>
        <taxon>fabids</taxon>
        <taxon>Fagales</taxon>
        <taxon>Fagaceae</taxon>
        <taxon>Fagus</taxon>
    </lineage>
</organism>
<dbReference type="PANTHER" id="PTHR47592:SF31">
    <property type="entry name" value="ZINC FINGER, CCHC-TYPE-RELATED"/>
    <property type="match status" value="1"/>
</dbReference>
<dbReference type="PANTHER" id="PTHR47592">
    <property type="entry name" value="PBF68 PROTEIN"/>
    <property type="match status" value="1"/>
</dbReference>
<reference evidence="3" key="1">
    <citation type="submission" date="2018-02" db="EMBL/GenBank/DDBJ databases">
        <authorList>
            <person name="Cohen D.B."/>
            <person name="Kent A.D."/>
        </authorList>
    </citation>
    <scope>NUCLEOTIDE SEQUENCE</scope>
</reference>
<dbReference type="SUPFAM" id="SSF57756">
    <property type="entry name" value="Retrovirus zinc finger-like domains"/>
    <property type="match status" value="1"/>
</dbReference>
<evidence type="ECO:0000259" key="2">
    <source>
        <dbReference type="Pfam" id="PF22936"/>
    </source>
</evidence>
<evidence type="ECO:0000313" key="3">
    <source>
        <dbReference type="EMBL" id="SPD01909.1"/>
    </source>
</evidence>
<name>A0A2N9GR56_FAGSY</name>